<dbReference type="VEuPathDB" id="VectorBase:AFUN015235"/>
<evidence type="ECO:0000313" key="1">
    <source>
        <dbReference type="EnsemblMetazoa" id="AFUN015235-PA"/>
    </source>
</evidence>
<sequence>MENHRPSFPGFRLAAVVRRPLPAPTIATTLTVTVKRTLWTVGMISTKMEMQPPTTKHDLRALVDVRCRPSLTLARRWIPTQRCCFRPRLAWQRCCRA</sequence>
<dbReference type="EnsemblMetazoa" id="AFUN015235-RA">
    <property type="protein sequence ID" value="AFUN015235-PA"/>
    <property type="gene ID" value="AFUN015235"/>
</dbReference>
<proteinExistence type="predicted"/>
<reference evidence="1" key="1">
    <citation type="submission" date="2020-05" db="UniProtKB">
        <authorList>
            <consortium name="EnsemblMetazoa"/>
        </authorList>
    </citation>
    <scope>IDENTIFICATION</scope>
    <source>
        <strain evidence="1">FUMOZ</strain>
    </source>
</reference>
<dbReference type="AlphaFoldDB" id="A0A182S4C1"/>
<name>A0A182S4C1_ANOFN</name>
<organism evidence="1">
    <name type="scientific">Anopheles funestus</name>
    <name type="common">African malaria mosquito</name>
    <dbReference type="NCBI Taxonomy" id="62324"/>
    <lineage>
        <taxon>Eukaryota</taxon>
        <taxon>Metazoa</taxon>
        <taxon>Ecdysozoa</taxon>
        <taxon>Arthropoda</taxon>
        <taxon>Hexapoda</taxon>
        <taxon>Insecta</taxon>
        <taxon>Pterygota</taxon>
        <taxon>Neoptera</taxon>
        <taxon>Endopterygota</taxon>
        <taxon>Diptera</taxon>
        <taxon>Nematocera</taxon>
        <taxon>Culicoidea</taxon>
        <taxon>Culicidae</taxon>
        <taxon>Anophelinae</taxon>
        <taxon>Anopheles</taxon>
    </lineage>
</organism>
<accession>A0A182S4C1</accession>
<protein>
    <submittedName>
        <fullName evidence="1">Uncharacterized protein</fullName>
    </submittedName>
</protein>